<gene>
    <name evidence="2" type="ORF">AVDCRST_MAG56-5514</name>
</gene>
<dbReference type="EMBL" id="CADCTQ010000457">
    <property type="protein sequence ID" value="CAA9302108.1"/>
    <property type="molecule type" value="Genomic_DNA"/>
</dbReference>
<feature type="region of interest" description="Disordered" evidence="1">
    <location>
        <begin position="171"/>
        <end position="198"/>
    </location>
</feature>
<name>A0A6J4KEX1_9SPHI</name>
<protein>
    <submittedName>
        <fullName evidence="2">Uncharacterized protein</fullName>
    </submittedName>
</protein>
<reference evidence="2" key="1">
    <citation type="submission" date="2020-02" db="EMBL/GenBank/DDBJ databases">
        <authorList>
            <person name="Meier V. D."/>
        </authorList>
    </citation>
    <scope>NUCLEOTIDE SEQUENCE</scope>
    <source>
        <strain evidence="2">AVDCRST_MAG56</strain>
    </source>
</reference>
<evidence type="ECO:0000256" key="1">
    <source>
        <dbReference type="SAM" id="MobiDB-lite"/>
    </source>
</evidence>
<evidence type="ECO:0000313" key="2">
    <source>
        <dbReference type="EMBL" id="CAA9302108.1"/>
    </source>
</evidence>
<sequence>MPRNKEPESANAVGDEHIGIRGPANRVGARRFLAARILRGVRGAARHGRGYLNSQATIQERIAPVIHPTIFHLHFTPMPRAKKTSLILETANTRLAGVKSIDAKLDLGNGLSVAEYQAAIDAVRVALEAYNTVLSLVDEKQNEVIAKEKRLRDLHERMLMGVAARHGKDSIEYEKAGGTRKSERKKKAKAGTRSVTNI</sequence>
<organism evidence="2">
    <name type="scientific">uncultured Cytophagales bacterium</name>
    <dbReference type="NCBI Taxonomy" id="158755"/>
    <lineage>
        <taxon>Bacteria</taxon>
        <taxon>Pseudomonadati</taxon>
        <taxon>Bacteroidota</taxon>
        <taxon>Sphingobacteriia</taxon>
        <taxon>Sphingobacteriales</taxon>
        <taxon>environmental samples</taxon>
    </lineage>
</organism>
<feature type="compositionally biased region" description="Basic and acidic residues" evidence="1">
    <location>
        <begin position="171"/>
        <end position="181"/>
    </location>
</feature>
<accession>A0A6J4KEX1</accession>
<proteinExistence type="predicted"/>
<dbReference type="AlphaFoldDB" id="A0A6J4KEX1"/>